<reference evidence="4 5" key="1">
    <citation type="submission" date="2019-01" db="EMBL/GenBank/DDBJ databases">
        <title>Genome sequences of Streptomyces and Rhizobium isolates collected from root and soil.</title>
        <authorList>
            <person name="Chhettri S."/>
            <person name="Sevigny J.L."/>
            <person name="Sen A."/>
            <person name="Ennis N."/>
            <person name="Tisa L."/>
        </authorList>
    </citation>
    <scope>NUCLEOTIDE SEQUENCE [LARGE SCALE GENOMIC DNA]</scope>
    <source>
        <strain evidence="4 5">San01</strain>
    </source>
</reference>
<dbReference type="OrthoDB" id="2579187at2"/>
<dbReference type="PROSITE" id="PS00455">
    <property type="entry name" value="AMP_BINDING"/>
    <property type="match status" value="1"/>
</dbReference>
<dbReference type="Proteomes" id="UP000283128">
    <property type="component" value="Unassembled WGS sequence"/>
</dbReference>
<dbReference type="SUPFAM" id="SSF52096">
    <property type="entry name" value="ClpP/crotonase"/>
    <property type="match status" value="1"/>
</dbReference>
<dbReference type="Gene3D" id="3.30.300.30">
    <property type="match status" value="1"/>
</dbReference>
<feature type="domain" description="AMP-binding enzyme C-terminal" evidence="3">
    <location>
        <begin position="440"/>
        <end position="516"/>
    </location>
</feature>
<organism evidence="4 5">
    <name type="scientific">Streptomyces antnestii</name>
    <dbReference type="NCBI Taxonomy" id="2494256"/>
    <lineage>
        <taxon>Bacteria</taxon>
        <taxon>Bacillati</taxon>
        <taxon>Actinomycetota</taxon>
        <taxon>Actinomycetes</taxon>
        <taxon>Kitasatosporales</taxon>
        <taxon>Streptomycetaceae</taxon>
        <taxon>Streptomyces</taxon>
    </lineage>
</organism>
<dbReference type="Pfam" id="PF00378">
    <property type="entry name" value="ECH_1"/>
    <property type="match status" value="1"/>
</dbReference>
<dbReference type="AlphaFoldDB" id="A0A437PLI5"/>
<dbReference type="Gene3D" id="3.90.226.10">
    <property type="entry name" value="2-enoyl-CoA Hydratase, Chain A, domain 1"/>
    <property type="match status" value="1"/>
</dbReference>
<dbReference type="Pfam" id="PF00501">
    <property type="entry name" value="AMP-binding"/>
    <property type="match status" value="1"/>
</dbReference>
<feature type="domain" description="AMP-dependent synthetase/ligase" evidence="2">
    <location>
        <begin position="40"/>
        <end position="390"/>
    </location>
</feature>
<evidence type="ECO:0000313" key="4">
    <source>
        <dbReference type="EMBL" id="RVU23156.1"/>
    </source>
</evidence>
<dbReference type="Pfam" id="PF13193">
    <property type="entry name" value="AMP-binding_C"/>
    <property type="match status" value="1"/>
</dbReference>
<dbReference type="PROSITE" id="PS00166">
    <property type="entry name" value="ENOYL_COA_HYDRATASE"/>
    <property type="match status" value="1"/>
</dbReference>
<name>A0A437PLI5_9ACTN</name>
<feature type="region of interest" description="Disordered" evidence="1">
    <location>
        <begin position="1"/>
        <end position="32"/>
    </location>
</feature>
<dbReference type="InterPro" id="IPR018376">
    <property type="entry name" value="Enoyl-CoA_hyd/isom_CS"/>
</dbReference>
<dbReference type="PANTHER" id="PTHR43767:SF1">
    <property type="entry name" value="NONRIBOSOMAL PEPTIDE SYNTHASE PES1 (EUROFUNG)-RELATED"/>
    <property type="match status" value="1"/>
</dbReference>
<gene>
    <name evidence="4" type="ORF">EOT10_19120</name>
</gene>
<dbReference type="InterPro" id="IPR020845">
    <property type="entry name" value="AMP-binding_CS"/>
</dbReference>
<dbReference type="CDD" id="cd06558">
    <property type="entry name" value="crotonase-like"/>
    <property type="match status" value="1"/>
</dbReference>
<protein>
    <submittedName>
        <fullName evidence="4">AMP-dependent synthetase</fullName>
    </submittedName>
</protein>
<dbReference type="InterPro" id="IPR001753">
    <property type="entry name" value="Enoyl-CoA_hydra/iso"/>
</dbReference>
<keyword evidence="5" id="KW-1185">Reference proteome</keyword>
<dbReference type="InterPro" id="IPR042099">
    <property type="entry name" value="ANL_N_sf"/>
</dbReference>
<evidence type="ECO:0000259" key="3">
    <source>
        <dbReference type="Pfam" id="PF13193"/>
    </source>
</evidence>
<accession>A0A437PLI5</accession>
<evidence type="ECO:0000259" key="2">
    <source>
        <dbReference type="Pfam" id="PF00501"/>
    </source>
</evidence>
<dbReference type="GO" id="GO:0016878">
    <property type="term" value="F:acid-thiol ligase activity"/>
    <property type="evidence" value="ECO:0007669"/>
    <property type="project" value="UniProtKB-ARBA"/>
</dbReference>
<dbReference type="Gene3D" id="3.40.50.12780">
    <property type="entry name" value="N-terminal domain of ligase-like"/>
    <property type="match status" value="1"/>
</dbReference>
<dbReference type="InterPro" id="IPR050237">
    <property type="entry name" value="ATP-dep_AMP-bd_enzyme"/>
</dbReference>
<evidence type="ECO:0000313" key="5">
    <source>
        <dbReference type="Proteomes" id="UP000283128"/>
    </source>
</evidence>
<evidence type="ECO:0000256" key="1">
    <source>
        <dbReference type="SAM" id="MobiDB-lite"/>
    </source>
</evidence>
<comment type="caution">
    <text evidence="4">The sequence shown here is derived from an EMBL/GenBank/DDBJ whole genome shotgun (WGS) entry which is preliminary data.</text>
</comment>
<dbReference type="InterPro" id="IPR025110">
    <property type="entry name" value="AMP-bd_C"/>
</dbReference>
<dbReference type="RefSeq" id="WP_127829440.1">
    <property type="nucleotide sequence ID" value="NZ_RZYA01000008.1"/>
</dbReference>
<proteinExistence type="predicted"/>
<dbReference type="InterPro" id="IPR045851">
    <property type="entry name" value="AMP-bd_C_sf"/>
</dbReference>
<dbReference type="SUPFAM" id="SSF56801">
    <property type="entry name" value="Acetyl-CoA synthetase-like"/>
    <property type="match status" value="1"/>
</dbReference>
<sequence length="802" mass="86142">MTENVAAEQAGRTQARPAPVVKPGQLGEDPAVPTLTELLSQRAQDSPEREFLRFGERSWSFADIDTWSSRLAHRLIELDGVQPGDRVAIMLPNVVHWPVIWLAALKAGAVAVPVNSSYRRGDLAFVLRDSGARVAFTDSERSGLVADVLATEDGLAGLRVVDVADDGSEPFPQTAPAVPVDAGTLANLQYTSGTTGFPKACMLTHDYWVRLGWVCAAVTGLGTEDVLLTSQPFSYMDPQWNTALALTIGAPLVVLPRFSASTFMADVRRHRATFFYVLGSMPTLLFKQPPAPEDRDNEVRHVLCSGIPVGLHAQLEERWGAPWREIYGMTESGVDLFSPFADADAVGSGSLGRPVPTKQVRVVDPDGNEVPAGDPGELVISGKPMMSGYWNRPDDAARVLRDGWLHTGDVVVRRPDHGIQLVGRIKDMVRRGGENVASVEVEAALERDDVVVAAAVVAEPDDTLGEEVKAFVQLAAGVPADRATAEAIVERAGKELARFKVPRYVEFVADFPRTPSERISKPALKARAVDDPGVTHDLGARRNKTGARTASDGGFLDVDVMRRVAVLTLRRPEKLNAMDVATRLRLATVIREFGTGDSVRGIVLTGEGRAFSAGEDLQSVPSTDAELREAFASFHDITRAILQTQVPVVAAVNGLAVGGASEITLCCDARIGTRATEYYQPENGRGITISNASSVLLRRLIGSHAMRMVLGSPRVLADEALRIGLLDEIVEPDALIGRAIDTVIEWTPAGNTTALHLALLRPQTEEVEAAFAREDLAAWKAWESGVLSAGIGGFLSARGTGA</sequence>
<dbReference type="EMBL" id="RZYA01000008">
    <property type="protein sequence ID" value="RVU23156.1"/>
    <property type="molecule type" value="Genomic_DNA"/>
</dbReference>
<dbReference type="InterPro" id="IPR029045">
    <property type="entry name" value="ClpP/crotonase-like_dom_sf"/>
</dbReference>
<dbReference type="PANTHER" id="PTHR43767">
    <property type="entry name" value="LONG-CHAIN-FATTY-ACID--COA LIGASE"/>
    <property type="match status" value="1"/>
</dbReference>
<dbReference type="InterPro" id="IPR000873">
    <property type="entry name" value="AMP-dep_synth/lig_dom"/>
</dbReference>